<reference evidence="2 3" key="1">
    <citation type="submission" date="2021-03" db="EMBL/GenBank/DDBJ databases">
        <title>Tianweitania aestuarii sp. nov., isolated from a tidal flat.</title>
        <authorList>
            <person name="Park S."/>
            <person name="Yoon J.-H."/>
        </authorList>
    </citation>
    <scope>NUCLEOTIDE SEQUENCE [LARGE SCALE GENOMIC DNA]</scope>
    <source>
        <strain evidence="2 3">BSSL-BM11</strain>
    </source>
</reference>
<dbReference type="Gene3D" id="1.10.260.40">
    <property type="entry name" value="lambda repressor-like DNA-binding domains"/>
    <property type="match status" value="1"/>
</dbReference>
<feature type="domain" description="HTH cro/C1-type" evidence="1">
    <location>
        <begin position="6"/>
        <end position="36"/>
    </location>
</feature>
<gene>
    <name evidence="2" type="ORF">JYU29_12485</name>
</gene>
<sequence>MNGVEMKALRQRVGLSQAALARAIGMSRESIGRMERSTDVLERRTELAVRYVAERGLPGEPSLERLHQDVADLLDDASVRADPSSERSLLLKKSMQDWISAGGSDIGRQMLYRAQGVIGLINVTSPDDPMWPRTLEDLVQLKRDWAGIRS</sequence>
<protein>
    <submittedName>
        <fullName evidence="2">Helix-turn-helix domain-containing protein</fullName>
    </submittedName>
</protein>
<proteinExistence type="predicted"/>
<dbReference type="SUPFAM" id="SSF47413">
    <property type="entry name" value="lambda repressor-like DNA-binding domains"/>
    <property type="match status" value="1"/>
</dbReference>
<accession>A0ABS5RYV7</accession>
<evidence type="ECO:0000313" key="2">
    <source>
        <dbReference type="EMBL" id="MBS9721501.1"/>
    </source>
</evidence>
<dbReference type="CDD" id="cd00093">
    <property type="entry name" value="HTH_XRE"/>
    <property type="match status" value="1"/>
</dbReference>
<dbReference type="PROSITE" id="PS50943">
    <property type="entry name" value="HTH_CROC1"/>
    <property type="match status" value="1"/>
</dbReference>
<dbReference type="Proteomes" id="UP001297272">
    <property type="component" value="Unassembled WGS sequence"/>
</dbReference>
<name>A0ABS5RYV7_9HYPH</name>
<dbReference type="EMBL" id="JAFMNX010000003">
    <property type="protein sequence ID" value="MBS9721501.1"/>
    <property type="molecule type" value="Genomic_DNA"/>
</dbReference>
<organism evidence="2 3">
    <name type="scientific">Tianweitania aestuarii</name>
    <dbReference type="NCBI Taxonomy" id="2814886"/>
    <lineage>
        <taxon>Bacteria</taxon>
        <taxon>Pseudomonadati</taxon>
        <taxon>Pseudomonadota</taxon>
        <taxon>Alphaproteobacteria</taxon>
        <taxon>Hyphomicrobiales</taxon>
        <taxon>Phyllobacteriaceae</taxon>
        <taxon>Tianweitania</taxon>
    </lineage>
</organism>
<keyword evidence="3" id="KW-1185">Reference proteome</keyword>
<dbReference type="Pfam" id="PF13560">
    <property type="entry name" value="HTH_31"/>
    <property type="match status" value="1"/>
</dbReference>
<evidence type="ECO:0000313" key="3">
    <source>
        <dbReference type="Proteomes" id="UP001297272"/>
    </source>
</evidence>
<comment type="caution">
    <text evidence="2">The sequence shown here is derived from an EMBL/GenBank/DDBJ whole genome shotgun (WGS) entry which is preliminary data.</text>
</comment>
<dbReference type="InterPro" id="IPR001387">
    <property type="entry name" value="Cro/C1-type_HTH"/>
</dbReference>
<dbReference type="InterPro" id="IPR010982">
    <property type="entry name" value="Lambda_DNA-bd_dom_sf"/>
</dbReference>
<evidence type="ECO:0000259" key="1">
    <source>
        <dbReference type="PROSITE" id="PS50943"/>
    </source>
</evidence>